<feature type="transmembrane region" description="Helical" evidence="14">
    <location>
        <begin position="159"/>
        <end position="178"/>
    </location>
</feature>
<dbReference type="InterPro" id="IPR005821">
    <property type="entry name" value="Ion_trans_dom"/>
</dbReference>
<feature type="transmembrane region" description="Helical" evidence="14">
    <location>
        <begin position="253"/>
        <end position="272"/>
    </location>
</feature>
<dbReference type="eggNOG" id="KOG2301">
    <property type="taxonomic scope" value="Eukaryota"/>
</dbReference>
<feature type="transmembrane region" description="Helical" evidence="14">
    <location>
        <begin position="190"/>
        <end position="210"/>
    </location>
</feature>
<evidence type="ECO:0000256" key="4">
    <source>
        <dbReference type="ARBA" id="ARBA00022673"/>
    </source>
</evidence>
<dbReference type="GO" id="GO:0098703">
    <property type="term" value="P:calcium ion import across plasma membrane"/>
    <property type="evidence" value="ECO:0007669"/>
    <property type="project" value="TreeGrafter"/>
</dbReference>
<feature type="transmembrane region" description="Helical" evidence="14">
    <location>
        <begin position="1463"/>
        <end position="1488"/>
    </location>
</feature>
<accession>F0YB83</accession>
<evidence type="ECO:0000256" key="14">
    <source>
        <dbReference type="SAM" id="Phobius"/>
    </source>
</evidence>
<feature type="domain" description="Ion transport" evidence="15">
    <location>
        <begin position="492"/>
        <end position="720"/>
    </location>
</feature>
<feature type="domain" description="Ion transport" evidence="15">
    <location>
        <begin position="1264"/>
        <end position="1496"/>
    </location>
</feature>
<dbReference type="Pfam" id="PF00520">
    <property type="entry name" value="Ion_trans"/>
    <property type="match status" value="4"/>
</dbReference>
<evidence type="ECO:0000256" key="5">
    <source>
        <dbReference type="ARBA" id="ARBA00022692"/>
    </source>
</evidence>
<evidence type="ECO:0000256" key="7">
    <source>
        <dbReference type="ARBA" id="ARBA00022882"/>
    </source>
</evidence>
<dbReference type="OMA" id="QFMASAI"/>
<feature type="domain" description="Ion transport" evidence="15">
    <location>
        <begin position="1001"/>
        <end position="1184"/>
    </location>
</feature>
<keyword evidence="8 14" id="KW-1133">Transmembrane helix</keyword>
<evidence type="ECO:0000256" key="10">
    <source>
        <dbReference type="ARBA" id="ARBA00023136"/>
    </source>
</evidence>
<gene>
    <name evidence="16" type="ORF">AURANDRAFT_71777</name>
</gene>
<feature type="compositionally biased region" description="Basic and acidic residues" evidence="13">
    <location>
        <begin position="937"/>
        <end position="948"/>
    </location>
</feature>
<feature type="transmembrane region" description="Helical" evidence="14">
    <location>
        <begin position="1038"/>
        <end position="1064"/>
    </location>
</feature>
<keyword evidence="4" id="KW-0107">Calcium channel</keyword>
<evidence type="ECO:0000256" key="13">
    <source>
        <dbReference type="SAM" id="MobiDB-lite"/>
    </source>
</evidence>
<feature type="transmembrane region" description="Helical" evidence="14">
    <location>
        <begin position="1385"/>
        <end position="1408"/>
    </location>
</feature>
<evidence type="ECO:0000313" key="16">
    <source>
        <dbReference type="EMBL" id="EGB07734.1"/>
    </source>
</evidence>
<dbReference type="Gene3D" id="1.20.120.350">
    <property type="entry name" value="Voltage-gated potassium channels. Chain C"/>
    <property type="match status" value="3"/>
</dbReference>
<evidence type="ECO:0000313" key="17">
    <source>
        <dbReference type="Proteomes" id="UP000002729"/>
    </source>
</evidence>
<feature type="region of interest" description="Disordered" evidence="13">
    <location>
        <begin position="778"/>
        <end position="800"/>
    </location>
</feature>
<keyword evidence="17" id="KW-1185">Reference proteome</keyword>
<keyword evidence="10 14" id="KW-0472">Membrane</keyword>
<feature type="transmembrane region" description="Helical" evidence="14">
    <location>
        <begin position="1162"/>
        <end position="1185"/>
    </location>
</feature>
<dbReference type="GO" id="GO:0005891">
    <property type="term" value="C:voltage-gated calcium channel complex"/>
    <property type="evidence" value="ECO:0007669"/>
    <property type="project" value="TreeGrafter"/>
</dbReference>
<feature type="transmembrane region" description="Helical" evidence="14">
    <location>
        <begin position="401"/>
        <end position="425"/>
    </location>
</feature>
<proteinExistence type="predicted"/>
<comment type="subcellular location">
    <subcellularLocation>
        <location evidence="1">Membrane</location>
        <topology evidence="1">Multi-pass membrane protein</topology>
    </subcellularLocation>
</comment>
<feature type="transmembrane region" description="Helical" evidence="14">
    <location>
        <begin position="492"/>
        <end position="513"/>
    </location>
</feature>
<dbReference type="InterPro" id="IPR050599">
    <property type="entry name" value="VDCC_alpha-1_subunit"/>
</dbReference>
<dbReference type="PANTHER" id="PTHR45628">
    <property type="entry name" value="VOLTAGE-DEPENDENT CALCIUM CHANNEL TYPE A SUBUNIT ALPHA-1"/>
    <property type="match status" value="1"/>
</dbReference>
<feature type="transmembrane region" description="Helical" evidence="14">
    <location>
        <begin position="554"/>
        <end position="572"/>
    </location>
</feature>
<feature type="domain" description="Ion transport" evidence="15">
    <location>
        <begin position="123"/>
        <end position="431"/>
    </location>
</feature>
<feature type="transmembrane region" description="Helical" evidence="14">
    <location>
        <begin position="621"/>
        <end position="645"/>
    </location>
</feature>
<keyword evidence="3" id="KW-0109">Calcium transport</keyword>
<evidence type="ECO:0000256" key="1">
    <source>
        <dbReference type="ARBA" id="ARBA00004141"/>
    </source>
</evidence>
<keyword evidence="2" id="KW-0813">Transport</keyword>
<feature type="compositionally biased region" description="Basic residues" evidence="13">
    <location>
        <begin position="790"/>
        <end position="800"/>
    </location>
</feature>
<evidence type="ECO:0000256" key="8">
    <source>
        <dbReference type="ARBA" id="ARBA00022989"/>
    </source>
</evidence>
<dbReference type="Proteomes" id="UP000002729">
    <property type="component" value="Unassembled WGS sequence"/>
</dbReference>
<feature type="compositionally biased region" description="Basic and acidic residues" evidence="13">
    <location>
        <begin position="778"/>
        <end position="789"/>
    </location>
</feature>
<keyword evidence="9" id="KW-0406">Ion transport</keyword>
<organism evidence="17">
    <name type="scientific">Aureococcus anophagefferens</name>
    <name type="common">Harmful bloom alga</name>
    <dbReference type="NCBI Taxonomy" id="44056"/>
    <lineage>
        <taxon>Eukaryota</taxon>
        <taxon>Sar</taxon>
        <taxon>Stramenopiles</taxon>
        <taxon>Ochrophyta</taxon>
        <taxon>Pelagophyceae</taxon>
        <taxon>Pelagomonadales</taxon>
        <taxon>Pelagomonadaceae</taxon>
        <taxon>Aureococcus</taxon>
    </lineage>
</organism>
<dbReference type="PANTHER" id="PTHR45628:SF7">
    <property type="entry name" value="VOLTAGE-DEPENDENT CALCIUM CHANNEL TYPE A SUBUNIT ALPHA-1"/>
    <property type="match status" value="1"/>
</dbReference>
<protein>
    <recommendedName>
        <fullName evidence="15">Ion transport domain-containing protein</fullName>
    </recommendedName>
</protein>
<dbReference type="EMBL" id="GL833130">
    <property type="protein sequence ID" value="EGB07734.1"/>
    <property type="molecule type" value="Genomic_DNA"/>
</dbReference>
<sequence length="1664" mass="184558">MAKRRESGGGWFSDLFAPSDLFKPSSREEPMPLQDQCWSCSTTFETPPPFEFFCYADVDEPRVDVVVDVAPTLELTDEQENAAANKALGEGQRYEPWRRSPSGDASAARVAAPSRAGRFLKSKRFENGMLVLILINCALLAMWNPRWERDAARDGGAPLWWKAADLAILGAFVLEAIAKIATFRLRYFYSAWNVLDAVVALTGVVDAAYMDAPDVSFLKALRVLRPLRTVNRVPRLQRTIAVLLRSLINLRDIVLMIAGVLLTLSLAAMQLWSPTPVTRCVSDLDGSPQYGDELSAGLEISQVACWLNDDAVAPGGTARTCGLPRLVVDGYGCEAGYSCARAASADGPGRGYAGFRNVLTTVLTLTNLAFGEIWSDIMLHTQEANGAAAASRVLLGGGSGVSAFFVCFMLAVSTMLFSIAVAALLSQFHERHVNAISDRLVKTRSMELDDDDKFVPEDMSLRIQRPQTLGDRLWRGTRSSRVRRLLTSPTRWPNVLVTLVVLLSVAAMAADGYHATKSVSRFANVVNLWSSIFFAVEFAAKVAILGVGPYFGDAWNWFDFVICVCSVVEIFVESMLRSVKALRILRLVRLARLVRAVRHWNSLREVLLMIEVALDAVWPSLLLLLLFLFIMTLGAMQFFGPYGLVATSPNDAEHERAVRFDSFTWAFLQVFLTALGEDWSYVMYSTMAKCGEESAAFFVTIAVVGRLVLANVVLACLLDESTTLYLDVLDQRKKLRMIYYVLVVRRRLNRAFFLLRLHARVAEAPGLALAAARAVEETKDGDAPREPRLNKKRRSSTRKARASAVHVELVHQLNGSKNQLNVKGRKNFAVPPQKKNARMSLFLPEPAREKRVRIPKKKQRSEESWARFFEHLVESKAFRDAVASSVVTCGVPLCDAYAGPDARPGWAILDAAAGLVFVAECACRAAHAYHRARRHLDANRRRPEDKLHSSQQNGLSEDQSATLHGFIHDEEEGERRRHGWKIDDRLRRAARGAAIGLERAVVFAGIVGLILDPGNRVFFVLRSLRCLVLVRELKTVRLLAVSVISCVPTLGALFSVMFVVWPVAALIGQEFFKGTFAYCTDPGFPRYAYRRGETFSDGSEKVAPCANERWENPPYTYDDFPGSILSTFLLIAGSGYTDLMFSAMAATEANYSPKSGHSEFAFWYFFVVYFCLNIYFAQLFMNLIWGGFLEMRNDAIAATTTDAEVKGYFVTAAEGNARRLLNGVLHDVKRSSVPVSEAPPTPLRLWLEREMTQRGAAGWGLDGVILVNAAAMACRHRSEPAWLPAVAAATSGVVACAFSAEVLLALYARGSLPVSLRAYADDSANLGNLFVTLAALVEALWGRSCRDAGPVKVAAAVSCARILRLLRRLPNYAQIYYAVTRPMRFIVAILLIMFMILYVYAGLGRLLYAHYDLPEPRGHYLGFQSPAHALLLLFVCANGDVWPELVIAAADPKPGWNEPLYKFGVYVFFGSFVVIMDFFVLNLFVMIISEAYDSLSEPKIVAAYGGIEDLRRVWGRHDPTGSGRIPEAAIYRLLRDLKAPFGCGRDSRFVELMVRARFILEECHAYEKNRHSAYAVHLDVAHHDTSLDTLADGQAARELEYHAVAATLVKQCFIGIPKLKVRWCRCLVQLHVMRCVGRFRHARLSAAGDPKDTNSGPGDDVVPT</sequence>
<feature type="transmembrane region" description="Helical" evidence="14">
    <location>
        <begin position="695"/>
        <end position="718"/>
    </location>
</feature>
<dbReference type="GeneID" id="20228393"/>
<dbReference type="InParanoid" id="F0YB83"/>
<feature type="transmembrane region" description="Helical" evidence="14">
    <location>
        <begin position="1281"/>
        <end position="1306"/>
    </location>
</feature>
<feature type="compositionally biased region" description="Polar residues" evidence="13">
    <location>
        <begin position="949"/>
        <end position="958"/>
    </location>
</feature>
<dbReference type="OrthoDB" id="127343at2759"/>
<dbReference type="RefSeq" id="XP_009037720.1">
    <property type="nucleotide sequence ID" value="XM_009039472.1"/>
</dbReference>
<dbReference type="SUPFAM" id="SSF81324">
    <property type="entry name" value="Voltage-gated potassium channels"/>
    <property type="match status" value="4"/>
</dbReference>
<evidence type="ECO:0000259" key="15">
    <source>
        <dbReference type="Pfam" id="PF00520"/>
    </source>
</evidence>
<keyword evidence="5 14" id="KW-0812">Transmembrane</keyword>
<reference evidence="16 17" key="1">
    <citation type="journal article" date="2011" name="Proc. Natl. Acad. Sci. U.S.A.">
        <title>Niche of harmful alga Aureococcus anophagefferens revealed through ecogenomics.</title>
        <authorList>
            <person name="Gobler C.J."/>
            <person name="Berry D.L."/>
            <person name="Dyhrman S.T."/>
            <person name="Wilhelm S.W."/>
            <person name="Salamov A."/>
            <person name="Lobanov A.V."/>
            <person name="Zhang Y."/>
            <person name="Collier J.L."/>
            <person name="Wurch L.L."/>
            <person name="Kustka A.B."/>
            <person name="Dill B.D."/>
            <person name="Shah M."/>
            <person name="VerBerkmoes N.C."/>
            <person name="Kuo A."/>
            <person name="Terry A."/>
            <person name="Pangilinan J."/>
            <person name="Lindquist E.A."/>
            <person name="Lucas S."/>
            <person name="Paulsen I.T."/>
            <person name="Hattenrath-Lehmann T.K."/>
            <person name="Talmage S.C."/>
            <person name="Walker E.A."/>
            <person name="Koch F."/>
            <person name="Burson A.M."/>
            <person name="Marcoval M.A."/>
            <person name="Tang Y.Z."/>
            <person name="Lecleir G.R."/>
            <person name="Coyne K.J."/>
            <person name="Berg G.M."/>
            <person name="Bertrand E.M."/>
            <person name="Saito M.A."/>
            <person name="Gladyshev V.N."/>
            <person name="Grigoriev I.V."/>
        </authorList>
    </citation>
    <scope>NUCLEOTIDE SEQUENCE [LARGE SCALE GENOMIC DNA]</scope>
    <source>
        <strain evidence="17">CCMP 1984</strain>
    </source>
</reference>
<evidence type="ECO:0000256" key="3">
    <source>
        <dbReference type="ARBA" id="ARBA00022568"/>
    </source>
</evidence>
<dbReference type="InterPro" id="IPR027359">
    <property type="entry name" value="Volt_channel_dom_sf"/>
</dbReference>
<name>F0YB83_AURAN</name>
<feature type="transmembrane region" description="Helical" evidence="14">
    <location>
        <begin position="128"/>
        <end position="147"/>
    </location>
</feature>
<feature type="region of interest" description="Disordered" evidence="13">
    <location>
        <begin position="937"/>
        <end position="958"/>
    </location>
</feature>
<evidence type="ECO:0000256" key="9">
    <source>
        <dbReference type="ARBA" id="ARBA00023065"/>
    </source>
</evidence>
<keyword evidence="7" id="KW-0851">Voltage-gated channel</keyword>
<keyword evidence="12" id="KW-0407">Ion channel</keyword>
<keyword evidence="6" id="KW-0106">Calcium</keyword>
<feature type="transmembrane region" description="Helical" evidence="14">
    <location>
        <begin position="525"/>
        <end position="548"/>
    </location>
</feature>
<dbReference type="Gene3D" id="1.10.287.70">
    <property type="match status" value="4"/>
</dbReference>
<dbReference type="GO" id="GO:0008331">
    <property type="term" value="F:high voltage-gated calcium channel activity"/>
    <property type="evidence" value="ECO:0007669"/>
    <property type="project" value="TreeGrafter"/>
</dbReference>
<evidence type="ECO:0000256" key="12">
    <source>
        <dbReference type="ARBA" id="ARBA00023303"/>
    </source>
</evidence>
<dbReference type="KEGG" id="aaf:AURANDRAFT_71777"/>
<evidence type="ECO:0000256" key="6">
    <source>
        <dbReference type="ARBA" id="ARBA00022837"/>
    </source>
</evidence>
<evidence type="ECO:0000256" key="2">
    <source>
        <dbReference type="ARBA" id="ARBA00022448"/>
    </source>
</evidence>
<keyword evidence="11" id="KW-0325">Glycoprotein</keyword>
<evidence type="ECO:0000256" key="11">
    <source>
        <dbReference type="ARBA" id="ARBA00023180"/>
    </source>
</evidence>
<feature type="transmembrane region" description="Helical" evidence="14">
    <location>
        <begin position="1120"/>
        <end position="1141"/>
    </location>
</feature>